<evidence type="ECO:0000259" key="9">
    <source>
        <dbReference type="Pfam" id="PF02811"/>
    </source>
</evidence>
<dbReference type="InterPro" id="IPR010140">
    <property type="entry name" value="Histidinol_P_phosphatase_HisJ"/>
</dbReference>
<evidence type="ECO:0000313" key="11">
    <source>
        <dbReference type="Proteomes" id="UP000004095"/>
    </source>
</evidence>
<dbReference type="AlphaFoldDB" id="A1ZCF2"/>
<dbReference type="EMBL" id="AAWS01000001">
    <property type="protein sequence ID" value="EAY31954.1"/>
    <property type="molecule type" value="Genomic_DNA"/>
</dbReference>
<dbReference type="Proteomes" id="UP000004095">
    <property type="component" value="Unassembled WGS sequence"/>
</dbReference>
<organism evidence="10 11">
    <name type="scientific">Microscilla marina ATCC 23134</name>
    <dbReference type="NCBI Taxonomy" id="313606"/>
    <lineage>
        <taxon>Bacteria</taxon>
        <taxon>Pseudomonadati</taxon>
        <taxon>Bacteroidota</taxon>
        <taxon>Cytophagia</taxon>
        <taxon>Cytophagales</taxon>
        <taxon>Microscillaceae</taxon>
        <taxon>Microscilla</taxon>
    </lineage>
</organism>
<keyword evidence="11" id="KW-1185">Reference proteome</keyword>
<name>A1ZCF2_MICM2</name>
<comment type="catalytic activity">
    <reaction evidence="7 8">
        <text>L-histidinol phosphate + H2O = L-histidinol + phosphate</text>
        <dbReference type="Rhea" id="RHEA:14465"/>
        <dbReference type="ChEBI" id="CHEBI:15377"/>
        <dbReference type="ChEBI" id="CHEBI:43474"/>
        <dbReference type="ChEBI" id="CHEBI:57699"/>
        <dbReference type="ChEBI" id="CHEBI:57980"/>
        <dbReference type="EC" id="3.1.3.15"/>
    </reaction>
</comment>
<dbReference type="GO" id="GO:0005737">
    <property type="term" value="C:cytoplasm"/>
    <property type="evidence" value="ECO:0007669"/>
    <property type="project" value="TreeGrafter"/>
</dbReference>
<gene>
    <name evidence="10" type="ORF">M23134_01983</name>
</gene>
<evidence type="ECO:0000313" key="10">
    <source>
        <dbReference type="EMBL" id="EAY31954.1"/>
    </source>
</evidence>
<dbReference type="GO" id="GO:0004401">
    <property type="term" value="F:histidinol-phosphatase activity"/>
    <property type="evidence" value="ECO:0007669"/>
    <property type="project" value="UniProtKB-UniRule"/>
</dbReference>
<comment type="similarity">
    <text evidence="2 8">Belongs to the PHP hydrolase family. HisK subfamily.</text>
</comment>
<proteinExistence type="inferred from homology"/>
<reference evidence="10 11" key="1">
    <citation type="submission" date="2007-01" db="EMBL/GenBank/DDBJ databases">
        <authorList>
            <person name="Haygood M."/>
            <person name="Podell S."/>
            <person name="Anderson C."/>
            <person name="Hopkinson B."/>
            <person name="Roe K."/>
            <person name="Barbeau K."/>
            <person name="Gaasterland T."/>
            <person name="Ferriera S."/>
            <person name="Johnson J."/>
            <person name="Kravitz S."/>
            <person name="Beeson K."/>
            <person name="Sutton G."/>
            <person name="Rogers Y.-H."/>
            <person name="Friedman R."/>
            <person name="Frazier M."/>
            <person name="Venter J.C."/>
        </authorList>
    </citation>
    <scope>NUCLEOTIDE SEQUENCE [LARGE SCALE GENOMIC DNA]</scope>
    <source>
        <strain evidence="10 11">ATCC 23134</strain>
    </source>
</reference>
<dbReference type="CDD" id="cd12110">
    <property type="entry name" value="PHP_HisPPase_Hisj_like"/>
    <property type="match status" value="1"/>
</dbReference>
<keyword evidence="4 8" id="KW-0028">Amino-acid biosynthesis</keyword>
<keyword evidence="5 8" id="KW-0378">Hydrolase</keyword>
<dbReference type="RefSeq" id="WP_002692804.1">
    <property type="nucleotide sequence ID" value="NZ_AAWS01000001.1"/>
</dbReference>
<evidence type="ECO:0000256" key="2">
    <source>
        <dbReference type="ARBA" id="ARBA00009152"/>
    </source>
</evidence>
<sequence>MYWANYHSHCRYCDGSHSPTAYIAAAIEQNVKAYGFSSHAPLPFASQWAMSFEDVLTYFKEIHLLKAKHATQLQVYTSFELDYISSNFVSPKQWAQAFKVDYLIGSVHFIDTFANGQYWEIDSTTQVFKHGLELIFKGNVREAIQRYYALTRAMVQQQVPDVVGHLDKVKIHNRNEFFFDEGETWYQQEVQKTLETIAKCGQIMEVNTRGLYKKQAKETYPSTWVLERAHELGLPIMLNSDAHHPSDITKEFGSTAKLLQDIGFKQLQVFWDGQWQGRSFDHTGIDIG</sequence>
<accession>A1ZCF2</accession>
<evidence type="ECO:0000256" key="5">
    <source>
        <dbReference type="ARBA" id="ARBA00022801"/>
    </source>
</evidence>
<dbReference type="InterPro" id="IPR016195">
    <property type="entry name" value="Pol/histidinol_Pase-like"/>
</dbReference>
<protein>
    <recommendedName>
        <fullName evidence="3 8">Histidinol-phosphatase</fullName>
        <shortName evidence="8">HolPase</shortName>
        <ecNumber evidence="3 8">3.1.3.15</ecNumber>
    </recommendedName>
</protein>
<comment type="pathway">
    <text evidence="1 8">Amino-acid biosynthesis; L-histidine biosynthesis; L-histidine from 5-phospho-alpha-D-ribose 1-diphosphate: step 8/9.</text>
</comment>
<dbReference type="Gene3D" id="3.20.20.140">
    <property type="entry name" value="Metal-dependent hydrolases"/>
    <property type="match status" value="1"/>
</dbReference>
<dbReference type="GO" id="GO:0000105">
    <property type="term" value="P:L-histidine biosynthetic process"/>
    <property type="evidence" value="ECO:0007669"/>
    <property type="project" value="UniProtKB-UniRule"/>
</dbReference>
<evidence type="ECO:0000256" key="1">
    <source>
        <dbReference type="ARBA" id="ARBA00004970"/>
    </source>
</evidence>
<dbReference type="PANTHER" id="PTHR21039">
    <property type="entry name" value="HISTIDINOL PHOSPHATASE-RELATED"/>
    <property type="match status" value="1"/>
</dbReference>
<dbReference type="SUPFAM" id="SSF89550">
    <property type="entry name" value="PHP domain-like"/>
    <property type="match status" value="1"/>
</dbReference>
<dbReference type="NCBIfam" id="TIGR01856">
    <property type="entry name" value="hisJ_fam"/>
    <property type="match status" value="1"/>
</dbReference>
<dbReference type="InterPro" id="IPR004013">
    <property type="entry name" value="PHP_dom"/>
</dbReference>
<evidence type="ECO:0000256" key="3">
    <source>
        <dbReference type="ARBA" id="ARBA00013085"/>
    </source>
</evidence>
<feature type="domain" description="PHP" evidence="9">
    <location>
        <begin position="6"/>
        <end position="208"/>
    </location>
</feature>
<evidence type="ECO:0000256" key="4">
    <source>
        <dbReference type="ARBA" id="ARBA00022605"/>
    </source>
</evidence>
<dbReference type="eggNOG" id="COG1387">
    <property type="taxonomic scope" value="Bacteria"/>
</dbReference>
<dbReference type="UniPathway" id="UPA00031">
    <property type="reaction ID" value="UER00013"/>
</dbReference>
<dbReference type="OrthoDB" id="9775255at2"/>
<dbReference type="EC" id="3.1.3.15" evidence="3 8"/>
<keyword evidence="6 8" id="KW-0368">Histidine biosynthesis</keyword>
<dbReference type="Pfam" id="PF02811">
    <property type="entry name" value="PHP"/>
    <property type="match status" value="1"/>
</dbReference>
<dbReference type="PANTHER" id="PTHR21039:SF0">
    <property type="entry name" value="HISTIDINOL-PHOSPHATASE"/>
    <property type="match status" value="1"/>
</dbReference>
<evidence type="ECO:0000256" key="7">
    <source>
        <dbReference type="ARBA" id="ARBA00049158"/>
    </source>
</evidence>
<evidence type="ECO:0000256" key="8">
    <source>
        <dbReference type="RuleBase" id="RU366003"/>
    </source>
</evidence>
<comment type="caution">
    <text evidence="10">The sequence shown here is derived from an EMBL/GenBank/DDBJ whole genome shotgun (WGS) entry which is preliminary data.</text>
</comment>
<evidence type="ECO:0000256" key="6">
    <source>
        <dbReference type="ARBA" id="ARBA00023102"/>
    </source>
</evidence>